<reference evidence="2" key="1">
    <citation type="submission" date="2023-01" db="EMBL/GenBank/DDBJ databases">
        <authorList>
            <person name="Van Ghelder C."/>
            <person name="Rancurel C."/>
        </authorList>
    </citation>
    <scope>NUCLEOTIDE SEQUENCE</scope>
    <source>
        <strain evidence="2">CNCM I-4278</strain>
    </source>
</reference>
<evidence type="ECO:0000259" key="1">
    <source>
        <dbReference type="Pfam" id="PF17390"/>
    </source>
</evidence>
<dbReference type="GO" id="GO:0003824">
    <property type="term" value="F:catalytic activity"/>
    <property type="evidence" value="ECO:0007669"/>
    <property type="project" value="UniProtKB-ARBA"/>
</dbReference>
<dbReference type="EMBL" id="CAOQHR010000001">
    <property type="protein sequence ID" value="CAI6244859.1"/>
    <property type="molecule type" value="Genomic_DNA"/>
</dbReference>
<sequence>MRRFVDYGNVYPVAYYYNNLSGSNDRVEYDNNTSITLSPSTPTVTLDYGTEVAGFPFLRTTTGGFTSYVEAKYAESLASLSNNNADGPWTFSNGLANSFRVETFETSNSSYLESFFVQGGQRWQSLRLLGNQSITVTNVGFRATSQHTDVDKLPTYMTTSNAMYNKILDLGGRVAQVACVDAGNAPSTWELTDEGVLVRGQTTAQSAKGILMKAANYTIEFSTKILRGGTGWRIASDIAPSGPLFVFTSDYPDNNTPSNTNRTLLPPNNIIFNSGWSIVNQSTLETPANSYFSINTTLQEGTWYRISTSIEQSGYRIRLDGNEIAFVPLPPPSENPRFSSPSRYEGTWGFGGFQDHISMFANVSVKSQNGSQIYENNLLSEDILAEYGVAPLNHSICLDGAKRDRLLWIGDFYHTVRVLAQSSARWDYITGSLDYIFDYQVASGPYAGFVPISPGMGTRPEYSAADPGWEGLVDYQDLLLAGIGKYFEYTGDVEGLKRYWSNIKSLAEARMKFIDPVTGLVAGSSEVPNPFSFNGPANGSATSGMLAFALKQLVPVALALDEKETADRFTSTASKLIDTINDQLWNPSLGTYSLSLDSPGNFSYTGVAWCILAGAADRDQIQSSLAKIEELRFGAGYRTISSDAESPDYQLAPNPSGFLLEALLQAYHEHEIDSTTSVSHLLDGLWGSMVNDDNYYSGASWEYVKPDGSPGIDAFTSLAHPWGAAPTYVLPEYVLGIRPTTPGYKSFVVQPAIGFLGLEKAEGRVATQFGTINASWSVEADAAVIDVEVPSGATGYVKLSSTWKLEGSNNETGQVALHEGGNRLFLTLA</sequence>
<dbReference type="PANTHER" id="PTHR34987:SF4">
    <property type="entry name" value="ALPHA-L-RHAMNOSIDASE C-TERMINAL DOMAIN-CONTAINING PROTEIN"/>
    <property type="match status" value="1"/>
</dbReference>
<dbReference type="InterPro" id="IPR012341">
    <property type="entry name" value="6hp_glycosidase-like_sf"/>
</dbReference>
<name>A0A9W4U2A1_9PLEO</name>
<evidence type="ECO:0000313" key="3">
    <source>
        <dbReference type="Proteomes" id="UP001152607"/>
    </source>
</evidence>
<organism evidence="2 3">
    <name type="scientific">Periconia digitata</name>
    <dbReference type="NCBI Taxonomy" id="1303443"/>
    <lineage>
        <taxon>Eukaryota</taxon>
        <taxon>Fungi</taxon>
        <taxon>Dikarya</taxon>
        <taxon>Ascomycota</taxon>
        <taxon>Pezizomycotina</taxon>
        <taxon>Dothideomycetes</taxon>
        <taxon>Pleosporomycetidae</taxon>
        <taxon>Pleosporales</taxon>
        <taxon>Massarineae</taxon>
        <taxon>Periconiaceae</taxon>
        <taxon>Periconia</taxon>
    </lineage>
</organism>
<proteinExistence type="predicted"/>
<dbReference type="SUPFAM" id="SSF48208">
    <property type="entry name" value="Six-hairpin glycosidases"/>
    <property type="match status" value="1"/>
</dbReference>
<feature type="domain" description="Alpha-L-rhamnosidase C-terminal" evidence="1">
    <location>
        <begin position="736"/>
        <end position="808"/>
    </location>
</feature>
<dbReference type="Gene3D" id="2.60.420.10">
    <property type="entry name" value="Maltose phosphorylase, domain 3"/>
    <property type="match status" value="1"/>
</dbReference>
<dbReference type="GO" id="GO:0005975">
    <property type="term" value="P:carbohydrate metabolic process"/>
    <property type="evidence" value="ECO:0007669"/>
    <property type="project" value="InterPro"/>
</dbReference>
<keyword evidence="3" id="KW-1185">Reference proteome</keyword>
<accession>A0A9W4U2A1</accession>
<dbReference type="PANTHER" id="PTHR34987">
    <property type="entry name" value="C, PUTATIVE (AFU_ORTHOLOGUE AFUA_3G02880)-RELATED"/>
    <property type="match status" value="1"/>
</dbReference>
<dbReference type="InterPro" id="IPR008928">
    <property type="entry name" value="6-hairpin_glycosidase_sf"/>
</dbReference>
<dbReference type="InterPro" id="IPR035398">
    <property type="entry name" value="Bac_rhamnosid_C"/>
</dbReference>
<dbReference type="Gene3D" id="1.50.10.10">
    <property type="match status" value="1"/>
</dbReference>
<protein>
    <recommendedName>
        <fullName evidence="1">Alpha-L-rhamnosidase C-terminal domain-containing protein</fullName>
    </recommendedName>
</protein>
<gene>
    <name evidence="2" type="ORF">PDIGIT_LOCUS732</name>
</gene>
<evidence type="ECO:0000313" key="2">
    <source>
        <dbReference type="EMBL" id="CAI6244859.1"/>
    </source>
</evidence>
<dbReference type="AlphaFoldDB" id="A0A9W4U2A1"/>
<dbReference type="OrthoDB" id="10036721at2759"/>
<dbReference type="Pfam" id="PF17390">
    <property type="entry name" value="Bac_rhamnosid_C"/>
    <property type="match status" value="1"/>
</dbReference>
<comment type="caution">
    <text evidence="2">The sequence shown here is derived from an EMBL/GenBank/DDBJ whole genome shotgun (WGS) entry which is preliminary data.</text>
</comment>
<dbReference type="Proteomes" id="UP001152607">
    <property type="component" value="Unassembled WGS sequence"/>
</dbReference>